<dbReference type="AlphaFoldDB" id="F4RFW5"/>
<dbReference type="OrthoDB" id="2357150at2759"/>
<protein>
    <recommendedName>
        <fullName evidence="2">RanBD1 domain-containing protein</fullName>
    </recommendedName>
</protein>
<reference evidence="4" key="1">
    <citation type="journal article" date="2011" name="Proc. Natl. Acad. Sci. U.S.A.">
        <title>Obligate biotrophy features unraveled by the genomic analysis of rust fungi.</title>
        <authorList>
            <person name="Duplessis S."/>
            <person name="Cuomo C.A."/>
            <person name="Lin Y.-C."/>
            <person name="Aerts A."/>
            <person name="Tisserant E."/>
            <person name="Veneault-Fourrey C."/>
            <person name="Joly D.L."/>
            <person name="Hacquard S."/>
            <person name="Amselem J."/>
            <person name="Cantarel B.L."/>
            <person name="Chiu R."/>
            <person name="Coutinho P.M."/>
            <person name="Feau N."/>
            <person name="Field M."/>
            <person name="Frey P."/>
            <person name="Gelhaye E."/>
            <person name="Goldberg J."/>
            <person name="Grabherr M.G."/>
            <person name="Kodira C.D."/>
            <person name="Kohler A."/>
            <person name="Kuees U."/>
            <person name="Lindquist E.A."/>
            <person name="Lucas S.M."/>
            <person name="Mago R."/>
            <person name="Mauceli E."/>
            <person name="Morin E."/>
            <person name="Murat C."/>
            <person name="Pangilinan J.L."/>
            <person name="Park R."/>
            <person name="Pearson M."/>
            <person name="Quesneville H."/>
            <person name="Rouhier N."/>
            <person name="Sakthikumar S."/>
            <person name="Salamov A.A."/>
            <person name="Schmutz J."/>
            <person name="Selles B."/>
            <person name="Shapiro H."/>
            <person name="Tanguay P."/>
            <person name="Tuskan G.A."/>
            <person name="Henrissat B."/>
            <person name="Van de Peer Y."/>
            <person name="Rouze P."/>
            <person name="Ellis J.G."/>
            <person name="Dodds P.N."/>
            <person name="Schein J.E."/>
            <person name="Zhong S."/>
            <person name="Hamelin R.C."/>
            <person name="Grigoriev I.V."/>
            <person name="Szabo L.J."/>
            <person name="Martin F."/>
        </authorList>
    </citation>
    <scope>NUCLEOTIDE SEQUENCE [LARGE SCALE GENOMIC DNA]</scope>
    <source>
        <strain evidence="4">98AG31 / pathotype 3-4-7</strain>
    </source>
</reference>
<dbReference type="GO" id="GO:0005096">
    <property type="term" value="F:GTPase activator activity"/>
    <property type="evidence" value="ECO:0007669"/>
    <property type="project" value="TreeGrafter"/>
</dbReference>
<feature type="region of interest" description="Disordered" evidence="1">
    <location>
        <begin position="1"/>
        <end position="21"/>
    </location>
</feature>
<name>F4RFW5_MELLP</name>
<dbReference type="PROSITE" id="PS50196">
    <property type="entry name" value="RANBD1"/>
    <property type="match status" value="1"/>
</dbReference>
<dbReference type="STRING" id="747676.F4RFW5"/>
<feature type="compositionally biased region" description="Polar residues" evidence="1">
    <location>
        <begin position="1"/>
        <end position="15"/>
    </location>
</feature>
<organism evidence="4">
    <name type="scientific">Melampsora larici-populina (strain 98AG31 / pathotype 3-4-7)</name>
    <name type="common">Poplar leaf rust fungus</name>
    <dbReference type="NCBI Taxonomy" id="747676"/>
    <lineage>
        <taxon>Eukaryota</taxon>
        <taxon>Fungi</taxon>
        <taxon>Dikarya</taxon>
        <taxon>Basidiomycota</taxon>
        <taxon>Pucciniomycotina</taxon>
        <taxon>Pucciniomycetes</taxon>
        <taxon>Pucciniales</taxon>
        <taxon>Melampsoraceae</taxon>
        <taxon>Melampsora</taxon>
    </lineage>
</organism>
<dbReference type="FunFam" id="2.30.29.30:FF:000312">
    <property type="entry name" value="Ran binding protein 1"/>
    <property type="match status" value="1"/>
</dbReference>
<dbReference type="GO" id="GO:0006913">
    <property type="term" value="P:nucleocytoplasmic transport"/>
    <property type="evidence" value="ECO:0007669"/>
    <property type="project" value="InterPro"/>
</dbReference>
<dbReference type="SMART" id="SM00160">
    <property type="entry name" value="RanBD"/>
    <property type="match status" value="1"/>
</dbReference>
<dbReference type="InterPro" id="IPR045256">
    <property type="entry name" value="RanBP1_RanBD"/>
</dbReference>
<feature type="compositionally biased region" description="Basic and acidic residues" evidence="1">
    <location>
        <begin position="214"/>
        <end position="226"/>
    </location>
</feature>
<dbReference type="RefSeq" id="XP_007408008.1">
    <property type="nucleotide sequence ID" value="XM_007407946.1"/>
</dbReference>
<dbReference type="GO" id="GO:0005643">
    <property type="term" value="C:nuclear pore"/>
    <property type="evidence" value="ECO:0007669"/>
    <property type="project" value="TreeGrafter"/>
</dbReference>
<dbReference type="Proteomes" id="UP000001072">
    <property type="component" value="Unassembled WGS sequence"/>
</dbReference>
<dbReference type="GO" id="GO:0005737">
    <property type="term" value="C:cytoplasm"/>
    <property type="evidence" value="ECO:0007669"/>
    <property type="project" value="TreeGrafter"/>
</dbReference>
<feature type="region of interest" description="Disordered" evidence="1">
    <location>
        <begin position="157"/>
        <end position="226"/>
    </location>
</feature>
<feature type="compositionally biased region" description="Polar residues" evidence="1">
    <location>
        <begin position="157"/>
        <end position="174"/>
    </location>
</feature>
<proteinExistence type="predicted"/>
<feature type="domain" description="RanBD1" evidence="2">
    <location>
        <begin position="21"/>
        <end position="157"/>
    </location>
</feature>
<dbReference type="Gene3D" id="2.30.29.30">
    <property type="entry name" value="Pleckstrin-homology domain (PH domain)/Phosphotyrosine-binding domain (PTB)"/>
    <property type="match status" value="1"/>
</dbReference>
<dbReference type="eggNOG" id="KOG0864">
    <property type="taxonomic scope" value="Eukaryota"/>
</dbReference>
<keyword evidence="4" id="KW-1185">Reference proteome</keyword>
<dbReference type="FunCoup" id="F4RFW5">
    <property type="interactions" value="632"/>
</dbReference>
<feature type="compositionally biased region" description="Basic and acidic residues" evidence="1">
    <location>
        <begin position="175"/>
        <end position="191"/>
    </location>
</feature>
<dbReference type="CDD" id="cd13179">
    <property type="entry name" value="RanBD_RanBP1"/>
    <property type="match status" value="1"/>
</dbReference>
<dbReference type="SUPFAM" id="SSF50729">
    <property type="entry name" value="PH domain-like"/>
    <property type="match status" value="1"/>
</dbReference>
<dbReference type="InterPro" id="IPR045255">
    <property type="entry name" value="RanBP1-like"/>
</dbReference>
<dbReference type="EMBL" id="GL883100">
    <property type="protein sequence ID" value="EGG08422.1"/>
    <property type="molecule type" value="Genomic_DNA"/>
</dbReference>
<dbReference type="InParanoid" id="F4RFW5"/>
<evidence type="ECO:0000313" key="4">
    <source>
        <dbReference type="Proteomes" id="UP000001072"/>
    </source>
</evidence>
<dbReference type="VEuPathDB" id="FungiDB:MELLADRAFT_42804"/>
<dbReference type="PANTHER" id="PTHR23138:SF87">
    <property type="entry name" value="E3 SUMO-PROTEIN LIGASE RANBP2"/>
    <property type="match status" value="1"/>
</dbReference>
<dbReference type="Pfam" id="PF00638">
    <property type="entry name" value="Ran_BP1"/>
    <property type="match status" value="1"/>
</dbReference>
<dbReference type="HOGENOM" id="CLU_067861_1_1_1"/>
<dbReference type="InterPro" id="IPR011993">
    <property type="entry name" value="PH-like_dom_sf"/>
</dbReference>
<evidence type="ECO:0000256" key="1">
    <source>
        <dbReference type="SAM" id="MobiDB-lite"/>
    </source>
</evidence>
<dbReference type="GeneID" id="18928071"/>
<dbReference type="PANTHER" id="PTHR23138">
    <property type="entry name" value="RAN BINDING PROTEIN"/>
    <property type="match status" value="1"/>
</dbReference>
<evidence type="ECO:0000313" key="3">
    <source>
        <dbReference type="EMBL" id="EGG08422.1"/>
    </source>
</evidence>
<dbReference type="InterPro" id="IPR000156">
    <property type="entry name" value="Ran_bind_dom"/>
</dbReference>
<accession>F4RFW5</accession>
<sequence>MADADNTTPATTEGTQEPDLHFEPLVKLDAVETKTHEEDEEVFLKLRAKLFKFDKEAGEWQERGTGDVKILQHKTTQKFRLVMRRDKTLKVCANHYISPDMTLACNVGSDRSWVWNVTADTSDEGTMAVTLAIRFGNSENANIFKGKFEEAQKINGSLAPSTSAEKSDAAPTTDSDSKAEAETETETKAEEETPVVQSDASADAVKEAATTESAEEKKKEEETTES</sequence>
<evidence type="ECO:0000259" key="2">
    <source>
        <dbReference type="PROSITE" id="PS50196"/>
    </source>
</evidence>
<dbReference type="KEGG" id="mlr:MELLADRAFT_42804"/>
<gene>
    <name evidence="3" type="ORF">MELLADRAFT_42804</name>
</gene>